<accession>A0AAV9XJR5</accession>
<dbReference type="PROSITE" id="PS01359">
    <property type="entry name" value="ZF_PHD_1"/>
    <property type="match status" value="1"/>
</dbReference>
<evidence type="ECO:0000256" key="7">
    <source>
        <dbReference type="PIRSR" id="PIRSR628651-50"/>
    </source>
</evidence>
<dbReference type="FunFam" id="3.30.40.10:FF:000177">
    <property type="entry name" value="PHD finger protein ING"/>
    <property type="match status" value="1"/>
</dbReference>
<dbReference type="GO" id="GO:0008270">
    <property type="term" value="F:zinc ion binding"/>
    <property type="evidence" value="ECO:0007669"/>
    <property type="project" value="UniProtKB-KW"/>
</dbReference>
<dbReference type="InterPro" id="IPR013083">
    <property type="entry name" value="Znf_RING/FYVE/PHD"/>
</dbReference>
<sequence>MDIDLAPASPGRNPDAHSVVSEYIDYTEYLPCDITRSLSLINKLDHDYGSCAAAVHEIATDYCALVDGGFPSNAGPTVVLSERVKELRKGIANPLNAGLADREESVAEAVRLYETVDRHFNRLSDIIRRLQKINVVPRQIIAPENKPGVASNSSDSQMRITLRLDGQRRTSLSSSSIRQGNSRNQINTMRLPSVARKRATVRSADERPRPRISAPSNRKNKDSKSGSSYVQQALPESSSESDWDDPPNPPLSISENDRKSSVTHCFSEDGRRLPWFELQPLELAVLRKRMKKNSSWQPSDAMMLKQLEMLGRGVRGFRKWARRTGKSKAEVERILEGGDNSTGGLAIGALKRSQDNKGMRLNVMKRAKREREKAEAAAAAAAHGPEGAHAPSDTVDNSRSESTPRPRSSIRRSSIQTTTIGPDEMPFGKHMLSNNNNGTEYISRKSLSQSDVTTPPEKSEVRQSQNSRKLRKQQATEVASLDSEFGDAGDDMPIDPNEPTYCLCNRISFGTMVGCDNEDCPKEWFHMECVGLTAEPPKTVKWYCPLCRDDPNPSRRDNSQKTGRKKRKLGR</sequence>
<dbReference type="SUPFAM" id="SSF57903">
    <property type="entry name" value="FYVE/PHD zinc finger"/>
    <property type="match status" value="1"/>
</dbReference>
<comment type="subcellular location">
    <subcellularLocation>
        <location evidence="1">Nucleus</location>
    </subcellularLocation>
</comment>
<feature type="compositionally biased region" description="Basic and acidic residues" evidence="10">
    <location>
        <begin position="547"/>
        <end position="559"/>
    </location>
</feature>
<evidence type="ECO:0000256" key="1">
    <source>
        <dbReference type="ARBA" id="ARBA00004123"/>
    </source>
</evidence>
<evidence type="ECO:0000259" key="11">
    <source>
        <dbReference type="PROSITE" id="PS50016"/>
    </source>
</evidence>
<dbReference type="PANTHER" id="PTHR10333">
    <property type="entry name" value="INHIBITOR OF GROWTH PROTEIN"/>
    <property type="match status" value="1"/>
</dbReference>
<feature type="binding site" evidence="8">
    <location>
        <position position="502"/>
    </location>
    <ligand>
        <name>Zn(2+)</name>
        <dbReference type="ChEBI" id="CHEBI:29105"/>
        <label>1</label>
    </ligand>
</feature>
<feature type="compositionally biased region" description="Polar residues" evidence="10">
    <location>
        <begin position="462"/>
        <end position="477"/>
    </location>
</feature>
<protein>
    <recommendedName>
        <fullName evidence="11">PHD-type domain-containing protein</fullName>
    </recommendedName>
</protein>
<keyword evidence="3 8" id="KW-0479">Metal-binding</keyword>
<feature type="binding site" evidence="8">
    <location>
        <position position="520"/>
    </location>
    <ligand>
        <name>Zn(2+)</name>
        <dbReference type="ChEBI" id="CHEBI:29105"/>
        <label>2</label>
    </ligand>
</feature>
<keyword evidence="5 8" id="KW-0862">Zinc</keyword>
<dbReference type="GO" id="GO:0000123">
    <property type="term" value="C:histone acetyltransferase complex"/>
    <property type="evidence" value="ECO:0007669"/>
    <property type="project" value="TreeGrafter"/>
</dbReference>
<evidence type="ECO:0000256" key="3">
    <source>
        <dbReference type="ARBA" id="ARBA00022723"/>
    </source>
</evidence>
<dbReference type="GO" id="GO:0005634">
    <property type="term" value="C:nucleus"/>
    <property type="evidence" value="ECO:0007669"/>
    <property type="project" value="UniProtKB-SubCell"/>
</dbReference>
<keyword evidence="4 9" id="KW-0863">Zinc-finger</keyword>
<feature type="region of interest" description="Disordered" evidence="10">
    <location>
        <begin position="366"/>
        <end position="488"/>
    </location>
</feature>
<dbReference type="SMART" id="SM00249">
    <property type="entry name" value="PHD"/>
    <property type="match status" value="1"/>
</dbReference>
<feature type="compositionally biased region" description="Low complexity" evidence="10">
    <location>
        <begin position="376"/>
        <end position="391"/>
    </location>
</feature>
<feature type="binding site" evidence="8">
    <location>
        <position position="547"/>
    </location>
    <ligand>
        <name>Zn(2+)</name>
        <dbReference type="ChEBI" id="CHEBI:29105"/>
        <label>2</label>
    </ligand>
</feature>
<dbReference type="SMART" id="SM01408">
    <property type="entry name" value="ING"/>
    <property type="match status" value="1"/>
</dbReference>
<dbReference type="GO" id="GO:0006355">
    <property type="term" value="P:regulation of DNA-templated transcription"/>
    <property type="evidence" value="ECO:0007669"/>
    <property type="project" value="TreeGrafter"/>
</dbReference>
<name>A0AAV9XJR5_9PEZI</name>
<evidence type="ECO:0000256" key="10">
    <source>
        <dbReference type="SAM" id="MobiDB-lite"/>
    </source>
</evidence>
<feature type="binding site" evidence="8">
    <location>
        <position position="529"/>
    </location>
    <ligand>
        <name>Zn(2+)</name>
        <dbReference type="ChEBI" id="CHEBI:29105"/>
        <label>1</label>
    </ligand>
</feature>
<feature type="site" description="Histone H3K4me3 binding" evidence="7">
    <location>
        <position position="516"/>
    </location>
</feature>
<feature type="compositionally biased region" description="Basic residues" evidence="10">
    <location>
        <begin position="562"/>
        <end position="571"/>
    </location>
</feature>
<feature type="domain" description="PHD-type" evidence="11">
    <location>
        <begin position="499"/>
        <end position="550"/>
    </location>
</feature>
<dbReference type="InterPro" id="IPR019786">
    <property type="entry name" value="Zinc_finger_PHD-type_CS"/>
</dbReference>
<feature type="binding site" evidence="8">
    <location>
        <position position="515"/>
    </location>
    <ligand>
        <name>Zn(2+)</name>
        <dbReference type="ChEBI" id="CHEBI:29105"/>
        <label>2</label>
    </ligand>
</feature>
<gene>
    <name evidence="12" type="ORF">TWF694_011924</name>
</gene>
<dbReference type="InterPro" id="IPR028651">
    <property type="entry name" value="ING_fam"/>
</dbReference>
<evidence type="ECO:0000256" key="5">
    <source>
        <dbReference type="ARBA" id="ARBA00022833"/>
    </source>
</evidence>
<evidence type="ECO:0000256" key="2">
    <source>
        <dbReference type="ARBA" id="ARBA00010210"/>
    </source>
</evidence>
<feature type="site" description="Histone H3K4me3 binding" evidence="7">
    <location>
        <position position="512"/>
    </location>
</feature>
<feature type="region of interest" description="Disordered" evidence="10">
    <location>
        <begin position="163"/>
        <end position="260"/>
    </location>
</feature>
<feature type="site" description="Histone H3K4me3 binding" evidence="7">
    <location>
        <position position="501"/>
    </location>
</feature>
<reference evidence="12 13" key="1">
    <citation type="submission" date="2019-10" db="EMBL/GenBank/DDBJ databases">
        <authorList>
            <person name="Palmer J.M."/>
        </authorList>
    </citation>
    <scope>NUCLEOTIDE SEQUENCE [LARGE SCALE GENOMIC DNA]</scope>
    <source>
        <strain evidence="12 13">TWF694</strain>
    </source>
</reference>
<comment type="similarity">
    <text evidence="2">Belongs to the ING family.</text>
</comment>
<dbReference type="Gene3D" id="6.10.140.1740">
    <property type="match status" value="1"/>
</dbReference>
<dbReference type="Gene3D" id="3.30.40.10">
    <property type="entry name" value="Zinc/RING finger domain, C3HC4 (zinc finger)"/>
    <property type="match status" value="1"/>
</dbReference>
<dbReference type="PANTHER" id="PTHR10333:SF94">
    <property type="entry name" value="FINGER DOMAIN PROTEIN, PUTATIVE (AFU_ORTHOLOGUE AFUA_3G11940)-RELATED"/>
    <property type="match status" value="1"/>
</dbReference>
<feature type="binding site" evidence="8">
    <location>
        <position position="504"/>
    </location>
    <ligand>
        <name>Zn(2+)</name>
        <dbReference type="ChEBI" id="CHEBI:29105"/>
        <label>1</label>
    </ligand>
</feature>
<evidence type="ECO:0000256" key="4">
    <source>
        <dbReference type="ARBA" id="ARBA00022771"/>
    </source>
</evidence>
<comment type="caution">
    <text evidence="12">The sequence shown here is derived from an EMBL/GenBank/DDBJ whole genome shotgun (WGS) entry which is preliminary data.</text>
</comment>
<feature type="compositionally biased region" description="Polar residues" evidence="10">
    <location>
        <begin position="432"/>
        <end position="453"/>
    </location>
</feature>
<dbReference type="AlphaFoldDB" id="A0AAV9XJR5"/>
<feature type="site" description="Histone H3K4me3 binding" evidence="7">
    <location>
        <position position="524"/>
    </location>
</feature>
<dbReference type="PROSITE" id="PS50016">
    <property type="entry name" value="ZF_PHD_2"/>
    <property type="match status" value="1"/>
</dbReference>
<dbReference type="InterPro" id="IPR019787">
    <property type="entry name" value="Znf_PHD-finger"/>
</dbReference>
<dbReference type="InterPro" id="IPR001965">
    <property type="entry name" value="Znf_PHD"/>
</dbReference>
<evidence type="ECO:0000256" key="9">
    <source>
        <dbReference type="PROSITE-ProRule" id="PRU00146"/>
    </source>
</evidence>
<keyword evidence="13" id="KW-1185">Reference proteome</keyword>
<feature type="binding site" evidence="8">
    <location>
        <position position="526"/>
    </location>
    <ligand>
        <name>Zn(2+)</name>
        <dbReference type="ChEBI" id="CHEBI:29105"/>
        <label>1</label>
    </ligand>
</feature>
<feature type="compositionally biased region" description="Polar residues" evidence="10">
    <location>
        <begin position="169"/>
        <end position="190"/>
    </location>
</feature>
<feature type="region of interest" description="Disordered" evidence="10">
    <location>
        <begin position="547"/>
        <end position="571"/>
    </location>
</feature>
<dbReference type="GO" id="GO:0004402">
    <property type="term" value="F:histone acetyltransferase activity"/>
    <property type="evidence" value="ECO:0007669"/>
    <property type="project" value="TreeGrafter"/>
</dbReference>
<feature type="compositionally biased region" description="Low complexity" evidence="10">
    <location>
        <begin position="405"/>
        <end position="420"/>
    </location>
</feature>
<keyword evidence="6" id="KW-0539">Nucleus</keyword>
<proteinExistence type="inferred from homology"/>
<dbReference type="InterPro" id="IPR024610">
    <property type="entry name" value="ING_N_histone-binding"/>
</dbReference>
<dbReference type="CDD" id="cd15505">
    <property type="entry name" value="PHD_ING"/>
    <property type="match status" value="1"/>
</dbReference>
<evidence type="ECO:0000256" key="6">
    <source>
        <dbReference type="ARBA" id="ARBA00023242"/>
    </source>
</evidence>
<feature type="binding site" evidence="8">
    <location>
        <position position="544"/>
    </location>
    <ligand>
        <name>Zn(2+)</name>
        <dbReference type="ChEBI" id="CHEBI:29105"/>
        <label>2</label>
    </ligand>
</feature>
<evidence type="ECO:0000256" key="8">
    <source>
        <dbReference type="PIRSR" id="PIRSR628651-51"/>
    </source>
</evidence>
<organism evidence="12 13">
    <name type="scientific">Orbilia ellipsospora</name>
    <dbReference type="NCBI Taxonomy" id="2528407"/>
    <lineage>
        <taxon>Eukaryota</taxon>
        <taxon>Fungi</taxon>
        <taxon>Dikarya</taxon>
        <taxon>Ascomycota</taxon>
        <taxon>Pezizomycotina</taxon>
        <taxon>Orbiliomycetes</taxon>
        <taxon>Orbiliales</taxon>
        <taxon>Orbiliaceae</taxon>
        <taxon>Orbilia</taxon>
    </lineage>
</organism>
<evidence type="ECO:0000313" key="12">
    <source>
        <dbReference type="EMBL" id="KAK6542224.1"/>
    </source>
</evidence>
<dbReference type="EMBL" id="JAVHJO010000003">
    <property type="protein sequence ID" value="KAK6542224.1"/>
    <property type="molecule type" value="Genomic_DNA"/>
</dbReference>
<dbReference type="InterPro" id="IPR011011">
    <property type="entry name" value="Znf_FYVE_PHD"/>
</dbReference>
<dbReference type="Proteomes" id="UP001365542">
    <property type="component" value="Unassembled WGS sequence"/>
</dbReference>
<evidence type="ECO:0000313" key="13">
    <source>
        <dbReference type="Proteomes" id="UP001365542"/>
    </source>
</evidence>